<dbReference type="STRING" id="593133.SAMN04488006_2885"/>
<reference evidence="2" key="1">
    <citation type="submission" date="2016-10" db="EMBL/GenBank/DDBJ databases">
        <authorList>
            <person name="Varghese N."/>
            <person name="Submissions S."/>
        </authorList>
    </citation>
    <scope>NUCLEOTIDE SEQUENCE [LARGE SCALE GENOMIC DNA]</scope>
    <source>
        <strain evidence="2">DSM 24450</strain>
    </source>
</reference>
<name>A0A1I6SB62_9FLAO</name>
<dbReference type="InterPro" id="IPR010994">
    <property type="entry name" value="RuvA_2-like"/>
</dbReference>
<protein>
    <submittedName>
        <fullName evidence="1">Helix-hairpin-helix motif-containing protein</fullName>
    </submittedName>
</protein>
<dbReference type="InterPro" id="IPR051675">
    <property type="entry name" value="Endo/Exo/Phosphatase_dom_1"/>
</dbReference>
<dbReference type="AlphaFoldDB" id="A0A1I6SB62"/>
<dbReference type="PANTHER" id="PTHR21180:SF32">
    <property type="entry name" value="ENDONUCLEASE_EXONUCLEASE_PHOSPHATASE FAMILY DOMAIN-CONTAINING PROTEIN 1"/>
    <property type="match status" value="1"/>
</dbReference>
<dbReference type="Gene3D" id="1.10.150.280">
    <property type="entry name" value="AF1531-like domain"/>
    <property type="match status" value="2"/>
</dbReference>
<proteinExistence type="predicted"/>
<dbReference type="SUPFAM" id="SSF47781">
    <property type="entry name" value="RuvA domain 2-like"/>
    <property type="match status" value="2"/>
</dbReference>
<dbReference type="Proteomes" id="UP000199312">
    <property type="component" value="Unassembled WGS sequence"/>
</dbReference>
<organism evidence="1 2">
    <name type="scientific">Lutibacter maritimus</name>
    <dbReference type="NCBI Taxonomy" id="593133"/>
    <lineage>
        <taxon>Bacteria</taxon>
        <taxon>Pseudomonadati</taxon>
        <taxon>Bacteroidota</taxon>
        <taxon>Flavobacteriia</taxon>
        <taxon>Flavobacteriales</taxon>
        <taxon>Flavobacteriaceae</taxon>
        <taxon>Lutibacter</taxon>
    </lineage>
</organism>
<evidence type="ECO:0000313" key="1">
    <source>
        <dbReference type="EMBL" id="SFS74215.1"/>
    </source>
</evidence>
<dbReference type="EMBL" id="FOZP01000008">
    <property type="protein sequence ID" value="SFS74215.1"/>
    <property type="molecule type" value="Genomic_DNA"/>
</dbReference>
<sequence length="289" mass="33720">MKILKSHFSYNKRQRSGILFLLLLIIAFQITYFFIDFSPKKDSKDYSNEMISFLKEVDSLQEIKNEKSKPKIYPFNPNYITDFKGYQLGMSTAEIDKLLEYRKSGAFINSAAQFQKVTGVNDSLLYIISPYFKFPAWVTSAKNNEKEKEIVTKEAIVIKDINTASLEDFKSINGIGDKLGQRIISYRTKLQGFTFNDQLYEVWYLDKEVADKVLANFKVLEKPIIEKINVNKATFKEVLSIPYLDYELTKKIFQYRDEVAEIQTIEDLKKIDGFPLEKFNRIALYLQAK</sequence>
<dbReference type="PANTHER" id="PTHR21180">
    <property type="entry name" value="ENDONUCLEASE/EXONUCLEASE/PHOSPHATASE FAMILY DOMAIN-CONTAINING PROTEIN 1"/>
    <property type="match status" value="1"/>
</dbReference>
<dbReference type="GO" id="GO:0015627">
    <property type="term" value="C:type II protein secretion system complex"/>
    <property type="evidence" value="ECO:0007669"/>
    <property type="project" value="TreeGrafter"/>
</dbReference>
<accession>A0A1I6SB62</accession>
<evidence type="ECO:0000313" key="2">
    <source>
        <dbReference type="Proteomes" id="UP000199312"/>
    </source>
</evidence>
<dbReference type="GO" id="GO:0015628">
    <property type="term" value="P:protein secretion by the type II secretion system"/>
    <property type="evidence" value="ECO:0007669"/>
    <property type="project" value="TreeGrafter"/>
</dbReference>
<dbReference type="Pfam" id="PF12836">
    <property type="entry name" value="HHH_3"/>
    <property type="match status" value="2"/>
</dbReference>
<dbReference type="RefSeq" id="WP_090228806.1">
    <property type="nucleotide sequence ID" value="NZ_FOZP01000008.1"/>
</dbReference>
<keyword evidence="2" id="KW-1185">Reference proteome</keyword>
<dbReference type="OrthoDB" id="981124at2"/>
<gene>
    <name evidence="1" type="ORF">SAMN04488006_2885</name>
</gene>